<sequence>MTVGPERLAPASWTPAARQPGPSSVEHGAPAQIGYFRWCGSAPSLHAQDIITSVLRACPHLHHPASPSTCHLHGARRPRRGNVTVMFKYSPTTVTSQPLGEPASSAVQERLEGTGQKP</sequence>
<organism evidence="1 2">
    <name type="scientific">Rangifer tarandus platyrhynchus</name>
    <name type="common">Svalbard reindeer</name>
    <dbReference type="NCBI Taxonomy" id="3082113"/>
    <lineage>
        <taxon>Eukaryota</taxon>
        <taxon>Metazoa</taxon>
        <taxon>Chordata</taxon>
        <taxon>Craniata</taxon>
        <taxon>Vertebrata</taxon>
        <taxon>Euteleostomi</taxon>
        <taxon>Mammalia</taxon>
        <taxon>Eutheria</taxon>
        <taxon>Laurasiatheria</taxon>
        <taxon>Artiodactyla</taxon>
        <taxon>Ruminantia</taxon>
        <taxon>Pecora</taxon>
        <taxon>Cervidae</taxon>
        <taxon>Odocoileinae</taxon>
        <taxon>Rangifer</taxon>
    </lineage>
</organism>
<reference evidence="1" key="1">
    <citation type="submission" date="2023-05" db="EMBL/GenBank/DDBJ databases">
        <authorList>
            <consortium name="ELIXIR-Norway"/>
        </authorList>
    </citation>
    <scope>NUCLEOTIDE SEQUENCE</scope>
</reference>
<gene>
    <name evidence="1" type="ORF">MRATA1EN22A_LOCUS3963</name>
</gene>
<proteinExistence type="predicted"/>
<reference evidence="1" key="2">
    <citation type="submission" date="2025-03" db="EMBL/GenBank/DDBJ databases">
        <authorList>
            <consortium name="ELIXIR-Norway"/>
            <consortium name="Elixir Norway"/>
        </authorList>
    </citation>
    <scope>NUCLEOTIDE SEQUENCE</scope>
</reference>
<evidence type="ECO:0000313" key="2">
    <source>
        <dbReference type="Proteomes" id="UP001162501"/>
    </source>
</evidence>
<dbReference type="EMBL" id="OX596096">
    <property type="protein sequence ID" value="CAM9540896.1"/>
    <property type="molecule type" value="Genomic_DNA"/>
</dbReference>
<protein>
    <submittedName>
        <fullName evidence="1">Uncharacterized protein</fullName>
    </submittedName>
</protein>
<name>A0AC59YB31_RANTA</name>
<accession>A0AC59YB31</accession>
<dbReference type="Proteomes" id="UP001162501">
    <property type="component" value="Chromosome 12"/>
</dbReference>
<evidence type="ECO:0000313" key="1">
    <source>
        <dbReference type="EMBL" id="CAM9540896.1"/>
    </source>
</evidence>